<feature type="non-terminal residue" evidence="18">
    <location>
        <position position="668"/>
    </location>
</feature>
<evidence type="ECO:0000256" key="2">
    <source>
        <dbReference type="ARBA" id="ARBA00022645"/>
    </source>
</evidence>
<dbReference type="InterPro" id="IPR012338">
    <property type="entry name" value="Beta-lactam/transpept-like"/>
</dbReference>
<dbReference type="SUPFAM" id="SSF56601">
    <property type="entry name" value="beta-lactamase/transpeptidase-like"/>
    <property type="match status" value="1"/>
</dbReference>
<keyword evidence="2" id="KW-0121">Carboxypeptidase</keyword>
<dbReference type="GO" id="GO:0030288">
    <property type="term" value="C:outer membrane-bounded periplasmic space"/>
    <property type="evidence" value="ECO:0007669"/>
    <property type="project" value="TreeGrafter"/>
</dbReference>
<sequence>LIYLSRDLPSLERLETFDPAMLSTIYDRNGEVIGEFYIQKRVFINLEDMPEYLKYAAISSEDKRFFQHWGVDLQSVFRAIIVNVISMEFRQGFSTLSQQLARNLYKEVGFKDSVTRKIKEIITAIQIERTYTKQEVLEMYLNTVHFGHGTYGVESAAKRYFNKKASELTIGESAMLIGLLPSPANYSPLRNLNKSIERRSIVLKLMYNQDYISHEEYMEHNSIIPDNIFYEIPKSKAPYFTEYVRRTLEKIDEELGINIYQDGLKIYTTLDYGLQQIAEDVVMKTLRNNQDEFNNQLFADSERFSKLGYLSIFPEDSVKMMLNGQMQLYEELRQNLLVQCAFIALDTKNGEILAMIGGRSDYVDQYNRATQARRQPGSVFKPFIYTAVIDNNYPVTTQLLNQPVALYRNNAKGEKEKWTPRNYDNSTGGLTTLREGLRRSLNLISVRMVQELVPAQQVKNVAKRMQIKSPIRAVDALALGTSEVTPMEIVASYSIFSNKGIYSSPIAITKIEDKYGQIIKEFSTTQQEVLSPETAYVVTNLLQTVIDKGTGGSARWKYRFRHTAAGKTGTTQNWSDAWFVGFTPNISAGVWFGVDQSPISLGEGQSGTTAALPAWALFMKEAHKKLGIPDEDFVMPEGVVEIEIDADTKLLPNSSTKKREKEIFFKNN</sequence>
<dbReference type="FunFam" id="1.10.3810.10:FF:000003">
    <property type="entry name" value="Penicillin-binding protein 1a"/>
    <property type="match status" value="1"/>
</dbReference>
<keyword evidence="11" id="KW-0472">Membrane</keyword>
<evidence type="ECO:0000259" key="17">
    <source>
        <dbReference type="Pfam" id="PF00912"/>
    </source>
</evidence>
<dbReference type="Gene3D" id="3.40.710.10">
    <property type="entry name" value="DD-peptidase/beta-lactamase superfamily"/>
    <property type="match status" value="2"/>
</dbReference>
<dbReference type="GO" id="GO:0008955">
    <property type="term" value="F:peptidoglycan glycosyltransferase activity"/>
    <property type="evidence" value="ECO:0007669"/>
    <property type="project" value="UniProtKB-EC"/>
</dbReference>
<evidence type="ECO:0000256" key="10">
    <source>
        <dbReference type="ARBA" id="ARBA00022989"/>
    </source>
</evidence>
<evidence type="ECO:0000259" key="16">
    <source>
        <dbReference type="Pfam" id="PF00905"/>
    </source>
</evidence>
<proteinExistence type="predicted"/>
<dbReference type="EC" id="2.4.99.28" evidence="14"/>
<dbReference type="GO" id="GO:0009252">
    <property type="term" value="P:peptidoglycan biosynthetic process"/>
    <property type="evidence" value="ECO:0007669"/>
    <property type="project" value="UniProtKB-KW"/>
</dbReference>
<keyword evidence="8" id="KW-0133">Cell shape</keyword>
<dbReference type="GO" id="GO:0071555">
    <property type="term" value="P:cell wall organization"/>
    <property type="evidence" value="ECO:0007669"/>
    <property type="project" value="UniProtKB-KW"/>
</dbReference>
<reference evidence="18" key="1">
    <citation type="submission" date="2018-05" db="EMBL/GenBank/DDBJ databases">
        <authorList>
            <person name="Lanie J.A."/>
            <person name="Ng W.-L."/>
            <person name="Kazmierczak K.M."/>
            <person name="Andrzejewski T.M."/>
            <person name="Davidsen T.M."/>
            <person name="Wayne K.J."/>
            <person name="Tettelin H."/>
            <person name="Glass J.I."/>
            <person name="Rusch D."/>
            <person name="Podicherti R."/>
            <person name="Tsui H.-C.T."/>
            <person name="Winkler M.E."/>
        </authorList>
    </citation>
    <scope>NUCLEOTIDE SEQUENCE</scope>
</reference>
<dbReference type="AlphaFoldDB" id="A0A381QZH9"/>
<keyword evidence="3" id="KW-0645">Protease</keyword>
<comment type="subcellular location">
    <subcellularLocation>
        <location evidence="1">Membrane</location>
    </subcellularLocation>
</comment>
<keyword evidence="9" id="KW-0573">Peptidoglycan synthesis</keyword>
<evidence type="ECO:0000256" key="3">
    <source>
        <dbReference type="ARBA" id="ARBA00022670"/>
    </source>
</evidence>
<dbReference type="Gene3D" id="1.10.3810.10">
    <property type="entry name" value="Biosynthetic peptidoglycan transglycosylase-like"/>
    <property type="match status" value="1"/>
</dbReference>
<dbReference type="NCBIfam" id="TIGR02074">
    <property type="entry name" value="PBP_1a_fam"/>
    <property type="match status" value="1"/>
</dbReference>
<dbReference type="EMBL" id="UINC01001593">
    <property type="protein sequence ID" value="SUZ84364.1"/>
    <property type="molecule type" value="Genomic_DNA"/>
</dbReference>
<comment type="catalytic activity">
    <reaction evidence="15">
        <text>[GlcNAc-(1-&gt;4)-Mur2Ac(oyl-L-Ala-gamma-D-Glu-L-Lys-D-Ala-D-Ala)](n)-di-trans,octa-cis-undecaprenyl diphosphate + beta-D-GlcNAc-(1-&gt;4)-Mur2Ac(oyl-L-Ala-gamma-D-Glu-L-Lys-D-Ala-D-Ala)-di-trans,octa-cis-undecaprenyl diphosphate = [GlcNAc-(1-&gt;4)-Mur2Ac(oyl-L-Ala-gamma-D-Glu-L-Lys-D-Ala-D-Ala)](n+1)-di-trans,octa-cis-undecaprenyl diphosphate + di-trans,octa-cis-undecaprenyl diphosphate + H(+)</text>
        <dbReference type="Rhea" id="RHEA:23708"/>
        <dbReference type="Rhea" id="RHEA-COMP:9602"/>
        <dbReference type="Rhea" id="RHEA-COMP:9603"/>
        <dbReference type="ChEBI" id="CHEBI:15378"/>
        <dbReference type="ChEBI" id="CHEBI:58405"/>
        <dbReference type="ChEBI" id="CHEBI:60033"/>
        <dbReference type="ChEBI" id="CHEBI:78435"/>
        <dbReference type="EC" id="2.4.99.28"/>
    </reaction>
</comment>
<evidence type="ECO:0000256" key="4">
    <source>
        <dbReference type="ARBA" id="ARBA00022676"/>
    </source>
</evidence>
<keyword evidence="13" id="KW-0961">Cell wall biogenesis/degradation</keyword>
<keyword evidence="12" id="KW-0511">Multifunctional enzyme</keyword>
<dbReference type="PANTHER" id="PTHR32282:SF33">
    <property type="entry name" value="PEPTIDOGLYCAN GLYCOSYLTRANSFERASE"/>
    <property type="match status" value="1"/>
</dbReference>
<dbReference type="InterPro" id="IPR036950">
    <property type="entry name" value="PBP_transglycosylase"/>
</dbReference>
<evidence type="ECO:0000256" key="11">
    <source>
        <dbReference type="ARBA" id="ARBA00023136"/>
    </source>
</evidence>
<keyword evidence="7" id="KW-0378">Hydrolase</keyword>
<dbReference type="InterPro" id="IPR023346">
    <property type="entry name" value="Lysozyme-like_dom_sf"/>
</dbReference>
<gene>
    <name evidence="18" type="ORF">METZ01_LOCUS37218</name>
</gene>
<evidence type="ECO:0000256" key="13">
    <source>
        <dbReference type="ARBA" id="ARBA00023316"/>
    </source>
</evidence>
<name>A0A381QZH9_9ZZZZ</name>
<dbReference type="InterPro" id="IPR001460">
    <property type="entry name" value="PCN-bd_Tpept"/>
</dbReference>
<evidence type="ECO:0000256" key="8">
    <source>
        <dbReference type="ARBA" id="ARBA00022960"/>
    </source>
</evidence>
<evidence type="ECO:0000256" key="9">
    <source>
        <dbReference type="ARBA" id="ARBA00022984"/>
    </source>
</evidence>
<keyword evidence="4" id="KW-0328">Glycosyltransferase</keyword>
<dbReference type="GO" id="GO:0008658">
    <property type="term" value="F:penicillin binding"/>
    <property type="evidence" value="ECO:0007669"/>
    <property type="project" value="InterPro"/>
</dbReference>
<dbReference type="GO" id="GO:0016020">
    <property type="term" value="C:membrane"/>
    <property type="evidence" value="ECO:0007669"/>
    <property type="project" value="UniProtKB-SubCell"/>
</dbReference>
<dbReference type="InterPro" id="IPR050396">
    <property type="entry name" value="Glycosyltr_51/Transpeptidase"/>
</dbReference>
<dbReference type="PANTHER" id="PTHR32282">
    <property type="entry name" value="BINDING PROTEIN TRANSPEPTIDASE, PUTATIVE-RELATED"/>
    <property type="match status" value="1"/>
</dbReference>
<keyword evidence="6" id="KW-0812">Transmembrane</keyword>
<evidence type="ECO:0000256" key="1">
    <source>
        <dbReference type="ARBA" id="ARBA00004370"/>
    </source>
</evidence>
<dbReference type="Pfam" id="PF00912">
    <property type="entry name" value="Transgly"/>
    <property type="match status" value="1"/>
</dbReference>
<evidence type="ECO:0000256" key="14">
    <source>
        <dbReference type="ARBA" id="ARBA00044770"/>
    </source>
</evidence>
<evidence type="ECO:0000256" key="12">
    <source>
        <dbReference type="ARBA" id="ARBA00023268"/>
    </source>
</evidence>
<protein>
    <recommendedName>
        <fullName evidence="14">peptidoglycan glycosyltransferase</fullName>
        <ecNumber evidence="14">2.4.99.28</ecNumber>
    </recommendedName>
</protein>
<dbReference type="GO" id="GO:0006508">
    <property type="term" value="P:proteolysis"/>
    <property type="evidence" value="ECO:0007669"/>
    <property type="project" value="UniProtKB-KW"/>
</dbReference>
<evidence type="ECO:0000256" key="6">
    <source>
        <dbReference type="ARBA" id="ARBA00022692"/>
    </source>
</evidence>
<organism evidence="18">
    <name type="scientific">marine metagenome</name>
    <dbReference type="NCBI Taxonomy" id="408172"/>
    <lineage>
        <taxon>unclassified sequences</taxon>
        <taxon>metagenomes</taxon>
        <taxon>ecological metagenomes</taxon>
    </lineage>
</organism>
<feature type="non-terminal residue" evidence="18">
    <location>
        <position position="1"/>
    </location>
</feature>
<evidence type="ECO:0000313" key="18">
    <source>
        <dbReference type="EMBL" id="SUZ84364.1"/>
    </source>
</evidence>
<feature type="domain" description="Glycosyl transferase family 51" evidence="17">
    <location>
        <begin position="30"/>
        <end position="206"/>
    </location>
</feature>
<keyword evidence="5" id="KW-0808">Transferase</keyword>
<evidence type="ECO:0000256" key="5">
    <source>
        <dbReference type="ARBA" id="ARBA00022679"/>
    </source>
</evidence>
<evidence type="ECO:0000256" key="15">
    <source>
        <dbReference type="ARBA" id="ARBA00049902"/>
    </source>
</evidence>
<accession>A0A381QZH9</accession>
<dbReference type="SUPFAM" id="SSF53955">
    <property type="entry name" value="Lysozyme-like"/>
    <property type="match status" value="1"/>
</dbReference>
<dbReference type="InterPro" id="IPR001264">
    <property type="entry name" value="Glyco_trans_51"/>
</dbReference>
<evidence type="ECO:0000256" key="7">
    <source>
        <dbReference type="ARBA" id="ARBA00022801"/>
    </source>
</evidence>
<keyword evidence="10" id="KW-1133">Transmembrane helix</keyword>
<dbReference type="GO" id="GO:0004180">
    <property type="term" value="F:carboxypeptidase activity"/>
    <property type="evidence" value="ECO:0007669"/>
    <property type="project" value="UniProtKB-KW"/>
</dbReference>
<dbReference type="Pfam" id="PF00905">
    <property type="entry name" value="Transpeptidase"/>
    <property type="match status" value="1"/>
</dbReference>
<dbReference type="GO" id="GO:0008360">
    <property type="term" value="P:regulation of cell shape"/>
    <property type="evidence" value="ECO:0007669"/>
    <property type="project" value="UniProtKB-KW"/>
</dbReference>
<feature type="domain" description="Penicillin-binding protein transpeptidase" evidence="16">
    <location>
        <begin position="341"/>
        <end position="588"/>
    </location>
</feature>